<feature type="compositionally biased region" description="Acidic residues" evidence="1">
    <location>
        <begin position="38"/>
        <end position="51"/>
    </location>
</feature>
<keyword evidence="3" id="KW-1185">Reference proteome</keyword>
<accession>A0AAV7TGJ7</accession>
<reference evidence="2" key="1">
    <citation type="journal article" date="2022" name="bioRxiv">
        <title>Sequencing and chromosome-scale assembly of the giantPleurodeles waltlgenome.</title>
        <authorList>
            <person name="Brown T."/>
            <person name="Elewa A."/>
            <person name="Iarovenko S."/>
            <person name="Subramanian E."/>
            <person name="Araus A.J."/>
            <person name="Petzold A."/>
            <person name="Susuki M."/>
            <person name="Suzuki K.-i.T."/>
            <person name="Hayashi T."/>
            <person name="Toyoda A."/>
            <person name="Oliveira C."/>
            <person name="Osipova E."/>
            <person name="Leigh N.D."/>
            <person name="Simon A."/>
            <person name="Yun M.H."/>
        </authorList>
    </citation>
    <scope>NUCLEOTIDE SEQUENCE</scope>
    <source>
        <strain evidence="2">20211129_DDA</strain>
        <tissue evidence="2">Liver</tissue>
    </source>
</reference>
<feature type="region of interest" description="Disordered" evidence="1">
    <location>
        <begin position="114"/>
        <end position="140"/>
    </location>
</feature>
<sequence>MAQQHLLRKGGKGPPARSPFPIPQRCDGPLLRHADPSGQEETDSASSDLEEHETPTNPVALPGVEGQEQSVRAFCRHKREDAGMDGGEGEEGRKRSRGVSLEAIETSWRWRSNRKTCTSSPRRRRRPAQALATLEGKRGH</sequence>
<name>A0AAV7TGJ7_PLEWA</name>
<organism evidence="2 3">
    <name type="scientific">Pleurodeles waltl</name>
    <name type="common">Iberian ribbed newt</name>
    <dbReference type="NCBI Taxonomy" id="8319"/>
    <lineage>
        <taxon>Eukaryota</taxon>
        <taxon>Metazoa</taxon>
        <taxon>Chordata</taxon>
        <taxon>Craniata</taxon>
        <taxon>Vertebrata</taxon>
        <taxon>Euteleostomi</taxon>
        <taxon>Amphibia</taxon>
        <taxon>Batrachia</taxon>
        <taxon>Caudata</taxon>
        <taxon>Salamandroidea</taxon>
        <taxon>Salamandridae</taxon>
        <taxon>Pleurodelinae</taxon>
        <taxon>Pleurodeles</taxon>
    </lineage>
</organism>
<gene>
    <name evidence="2" type="ORF">NDU88_000727</name>
</gene>
<dbReference type="AlphaFoldDB" id="A0AAV7TGJ7"/>
<feature type="compositionally biased region" description="Basic residues" evidence="1">
    <location>
        <begin position="1"/>
        <end position="11"/>
    </location>
</feature>
<evidence type="ECO:0000313" key="3">
    <source>
        <dbReference type="Proteomes" id="UP001066276"/>
    </source>
</evidence>
<feature type="region of interest" description="Disordered" evidence="1">
    <location>
        <begin position="1"/>
        <end position="99"/>
    </location>
</feature>
<evidence type="ECO:0000313" key="2">
    <source>
        <dbReference type="EMBL" id="KAJ1175439.1"/>
    </source>
</evidence>
<dbReference type="Proteomes" id="UP001066276">
    <property type="component" value="Chromosome 3_2"/>
</dbReference>
<protein>
    <submittedName>
        <fullName evidence="2">Uncharacterized protein</fullName>
    </submittedName>
</protein>
<comment type="caution">
    <text evidence="2">The sequence shown here is derived from an EMBL/GenBank/DDBJ whole genome shotgun (WGS) entry which is preliminary data.</text>
</comment>
<dbReference type="EMBL" id="JANPWB010000006">
    <property type="protein sequence ID" value="KAJ1175439.1"/>
    <property type="molecule type" value="Genomic_DNA"/>
</dbReference>
<proteinExistence type="predicted"/>
<evidence type="ECO:0000256" key="1">
    <source>
        <dbReference type="SAM" id="MobiDB-lite"/>
    </source>
</evidence>